<comment type="caution">
    <text evidence="1">The sequence shown here is derived from an EMBL/GenBank/DDBJ whole genome shotgun (WGS) entry which is preliminary data.</text>
</comment>
<reference evidence="1 2" key="1">
    <citation type="submission" date="2018-12" db="EMBL/GenBank/DDBJ databases">
        <title>Alloscrdovia theropitheci sp. nov: a novel taxon from the feces of the bleeding-herat monkey (Theropithecus geleda).</title>
        <authorList>
            <person name="Modesto M."/>
        </authorList>
    </citation>
    <scope>NUCLEOTIDE SEQUENCE [LARGE SCALE GENOMIC DNA]</scope>
    <source>
        <strain evidence="1 2">GLDI4/2</strain>
    </source>
</reference>
<proteinExistence type="predicted"/>
<evidence type="ECO:0000313" key="1">
    <source>
        <dbReference type="EMBL" id="TCD53864.1"/>
    </source>
</evidence>
<organism evidence="1 2">
    <name type="scientific">Alloscardovia theropitheci</name>
    <dbReference type="NCBI Taxonomy" id="2496842"/>
    <lineage>
        <taxon>Bacteria</taxon>
        <taxon>Bacillati</taxon>
        <taxon>Actinomycetota</taxon>
        <taxon>Actinomycetes</taxon>
        <taxon>Bifidobacteriales</taxon>
        <taxon>Bifidobacteriaceae</taxon>
        <taxon>Alloscardovia</taxon>
    </lineage>
</organism>
<evidence type="ECO:0000313" key="2">
    <source>
        <dbReference type="Proteomes" id="UP000291289"/>
    </source>
</evidence>
<accession>A0A4R0QNV2</accession>
<dbReference type="RefSeq" id="WP_131284761.1">
    <property type="nucleotide sequence ID" value="NZ_RXLP01000025.1"/>
</dbReference>
<protein>
    <submittedName>
        <fullName evidence="1">Uncharacterized protein</fullName>
    </submittedName>
</protein>
<name>A0A4R0QNV2_9BIFI</name>
<keyword evidence="2" id="KW-1185">Reference proteome</keyword>
<dbReference type="AlphaFoldDB" id="A0A4R0QNV2"/>
<dbReference type="EMBL" id="RXLP01000025">
    <property type="protein sequence ID" value="TCD53864.1"/>
    <property type="molecule type" value="Genomic_DNA"/>
</dbReference>
<sequence>MTIDMTTIKTYTHYTYGTIFVDKSEEYGDYHFIVTDKRNVFIPYSYTDREYDMWDAVRHARRDDAWAYIDHDYEDVDGAVYDMDALADKLGLGWRISVNDEDYEDINNEEWRYDTSYTY</sequence>
<gene>
    <name evidence="1" type="ORF">EJ419_06320</name>
</gene>
<dbReference type="Proteomes" id="UP000291289">
    <property type="component" value="Unassembled WGS sequence"/>
</dbReference>